<sequence length="293" mass="31617">MSLMCNTFSFFIYLGAVSSQADCGQPVINPRIVGGESAPDGAWPWQVSIYEDSGHVCGGSLIASQWVLSAAHCFQKENEKELLLGAYQLSNPSPNMKMLQIQQVIPHPDYKGYDGSMGDIALVKLASPVNFTDYILPICLPDASTQFPSDSYCWVTGWGKINENDVLQSPKTLQELQVPLIGRDTCNNLFNMDPSDDIGTDPIKSDMICAGYPDGGKDACFGDSGGPLACKLSGIWNLAGVVSWGDGCAKSNRAGVYTSVPYYADWIQETMNDGPNNTPTMTLFLISLAIGLL</sequence>
<evidence type="ECO:0000256" key="7">
    <source>
        <dbReference type="ARBA" id="ARBA00023180"/>
    </source>
</evidence>
<dbReference type="InterPro" id="IPR043504">
    <property type="entry name" value="Peptidase_S1_PA_chymotrypsin"/>
</dbReference>
<dbReference type="InterPro" id="IPR018114">
    <property type="entry name" value="TRYPSIN_HIS"/>
</dbReference>
<dbReference type="InterPro" id="IPR009003">
    <property type="entry name" value="Peptidase_S1_PA"/>
</dbReference>
<evidence type="ECO:0000256" key="4">
    <source>
        <dbReference type="ARBA" id="ARBA00022801"/>
    </source>
</evidence>
<gene>
    <name evidence="11" type="primary">LOC100551951</name>
</gene>
<dbReference type="InParanoid" id="H9GC50"/>
<dbReference type="PROSITE" id="PS00134">
    <property type="entry name" value="TRYPSIN_HIS"/>
    <property type="match status" value="1"/>
</dbReference>
<evidence type="ECO:0000256" key="1">
    <source>
        <dbReference type="ARBA" id="ARBA00009228"/>
    </source>
</evidence>
<evidence type="ECO:0000259" key="10">
    <source>
        <dbReference type="PROSITE" id="PS50240"/>
    </source>
</evidence>
<evidence type="ECO:0000256" key="6">
    <source>
        <dbReference type="ARBA" id="ARBA00023157"/>
    </source>
</evidence>
<evidence type="ECO:0000313" key="11">
    <source>
        <dbReference type="Ensembl" id="ENSACAP00000006817.4"/>
    </source>
</evidence>
<dbReference type="InterPro" id="IPR033116">
    <property type="entry name" value="TRYPSIN_SER"/>
</dbReference>
<dbReference type="InterPro" id="IPR001314">
    <property type="entry name" value="Peptidase_S1A"/>
</dbReference>
<proteinExistence type="inferred from homology"/>
<dbReference type="SMART" id="SM00020">
    <property type="entry name" value="Tryp_SPc"/>
    <property type="match status" value="1"/>
</dbReference>
<dbReference type="GeneTree" id="ENSGT00940000155138"/>
<dbReference type="SUPFAM" id="SSF50494">
    <property type="entry name" value="Trypsin-like serine proteases"/>
    <property type="match status" value="1"/>
</dbReference>
<dbReference type="MEROPS" id="S01.159"/>
<evidence type="ECO:0000256" key="3">
    <source>
        <dbReference type="ARBA" id="ARBA00022729"/>
    </source>
</evidence>
<dbReference type="PROSITE" id="PS00135">
    <property type="entry name" value="TRYPSIN_SER"/>
    <property type="match status" value="1"/>
</dbReference>
<reference evidence="11" key="3">
    <citation type="submission" date="2025-09" db="UniProtKB">
        <authorList>
            <consortium name="Ensembl"/>
        </authorList>
    </citation>
    <scope>IDENTIFICATION</scope>
</reference>
<dbReference type="Proteomes" id="UP000001646">
    <property type="component" value="Unplaced"/>
</dbReference>
<organism evidence="11 12">
    <name type="scientific">Anolis carolinensis</name>
    <name type="common">Green anole</name>
    <name type="synonym">American chameleon</name>
    <dbReference type="NCBI Taxonomy" id="28377"/>
    <lineage>
        <taxon>Eukaryota</taxon>
        <taxon>Metazoa</taxon>
        <taxon>Chordata</taxon>
        <taxon>Craniata</taxon>
        <taxon>Vertebrata</taxon>
        <taxon>Euteleostomi</taxon>
        <taxon>Lepidosauria</taxon>
        <taxon>Squamata</taxon>
        <taxon>Bifurcata</taxon>
        <taxon>Unidentata</taxon>
        <taxon>Episquamata</taxon>
        <taxon>Toxicofera</taxon>
        <taxon>Iguania</taxon>
        <taxon>Dactyloidae</taxon>
        <taxon>Anolis</taxon>
    </lineage>
</organism>
<evidence type="ECO:0000256" key="2">
    <source>
        <dbReference type="ARBA" id="ARBA00022670"/>
    </source>
</evidence>
<keyword evidence="4 8" id="KW-0378">Hydrolase</keyword>
<dbReference type="AlphaFoldDB" id="H9GC50"/>
<name>H9GC50_ANOCA</name>
<reference evidence="11" key="1">
    <citation type="submission" date="2009-12" db="EMBL/GenBank/DDBJ databases">
        <title>The Genome Sequence of Anolis carolinensis (Green Anole Lizard).</title>
        <authorList>
            <consortium name="The Genome Sequencing Platform"/>
            <person name="Di Palma F."/>
            <person name="Alfoldi J."/>
            <person name="Heiman D."/>
            <person name="Young S."/>
            <person name="Grabherr M."/>
            <person name="Johnson J."/>
            <person name="Lander E.S."/>
            <person name="Lindblad-Toh K."/>
        </authorList>
    </citation>
    <scope>NUCLEOTIDE SEQUENCE [LARGE SCALE GENOMIC DNA]</scope>
    <source>
        <strain evidence="11">JBL SC #1</strain>
    </source>
</reference>
<keyword evidence="2 8" id="KW-0645">Protease</keyword>
<keyword evidence="12" id="KW-1185">Reference proteome</keyword>
<keyword evidence="5 8" id="KW-0720">Serine protease</keyword>
<dbReference type="PRINTS" id="PR00722">
    <property type="entry name" value="CHYMOTRYPSIN"/>
</dbReference>
<dbReference type="GO" id="GO:0006508">
    <property type="term" value="P:proteolysis"/>
    <property type="evidence" value="ECO:0007669"/>
    <property type="project" value="UniProtKB-KW"/>
</dbReference>
<evidence type="ECO:0000256" key="5">
    <source>
        <dbReference type="ARBA" id="ARBA00022825"/>
    </source>
</evidence>
<dbReference type="GO" id="GO:0035821">
    <property type="term" value="P:modulation of process of another organism"/>
    <property type="evidence" value="ECO:0007669"/>
    <property type="project" value="UniProtKB-ARBA"/>
</dbReference>
<feature type="chain" id="PRO_5032342170" description="Peptidase S1 domain-containing protein" evidence="9">
    <location>
        <begin position="20"/>
        <end position="293"/>
    </location>
</feature>
<dbReference type="STRING" id="28377.ENSACAP00000006817"/>
<dbReference type="GO" id="GO:0008236">
    <property type="term" value="F:serine-type peptidase activity"/>
    <property type="evidence" value="ECO:0000318"/>
    <property type="project" value="GO_Central"/>
</dbReference>
<keyword evidence="7" id="KW-0325">Glycoprotein</keyword>
<feature type="domain" description="Peptidase S1" evidence="10">
    <location>
        <begin position="32"/>
        <end position="272"/>
    </location>
</feature>
<feature type="signal peptide" evidence="9">
    <location>
        <begin position="1"/>
        <end position="19"/>
    </location>
</feature>
<dbReference type="PANTHER" id="PTHR24253:SF144">
    <property type="entry name" value="CHYMOTRYPSIN-LIKE PROTEASE CTRL-1-RELATED"/>
    <property type="match status" value="1"/>
</dbReference>
<evidence type="ECO:0000256" key="8">
    <source>
        <dbReference type="RuleBase" id="RU363034"/>
    </source>
</evidence>
<dbReference type="GO" id="GO:0005576">
    <property type="term" value="C:extracellular region"/>
    <property type="evidence" value="ECO:0007669"/>
    <property type="project" value="UniProtKB-ARBA"/>
</dbReference>
<dbReference type="eggNOG" id="KOG3627">
    <property type="taxonomic scope" value="Eukaryota"/>
</dbReference>
<keyword evidence="3 9" id="KW-0732">Signal</keyword>
<dbReference type="GO" id="GO:0004252">
    <property type="term" value="F:serine-type endopeptidase activity"/>
    <property type="evidence" value="ECO:0007669"/>
    <property type="project" value="InterPro"/>
</dbReference>
<evidence type="ECO:0000256" key="9">
    <source>
        <dbReference type="SAM" id="SignalP"/>
    </source>
</evidence>
<dbReference type="Gene3D" id="2.40.10.10">
    <property type="entry name" value="Trypsin-like serine proteases"/>
    <property type="match status" value="2"/>
</dbReference>
<protein>
    <recommendedName>
        <fullName evidence="10">Peptidase S1 domain-containing protein</fullName>
    </recommendedName>
</protein>
<dbReference type="HOGENOM" id="CLU_006842_0_4_1"/>
<dbReference type="PROSITE" id="PS50240">
    <property type="entry name" value="TRYPSIN_DOM"/>
    <property type="match status" value="1"/>
</dbReference>
<dbReference type="Bgee" id="ENSACAG00000006964">
    <property type="expression patterns" value="Expressed in kidney and 3 other cell types or tissues"/>
</dbReference>
<dbReference type="Pfam" id="PF00089">
    <property type="entry name" value="Trypsin"/>
    <property type="match status" value="1"/>
</dbReference>
<keyword evidence="6" id="KW-1015">Disulfide bond</keyword>
<accession>H9GC50</accession>
<reference evidence="11" key="2">
    <citation type="submission" date="2025-08" db="UniProtKB">
        <authorList>
            <consortium name="Ensembl"/>
        </authorList>
    </citation>
    <scope>IDENTIFICATION</scope>
</reference>
<dbReference type="InterPro" id="IPR001254">
    <property type="entry name" value="Trypsin_dom"/>
</dbReference>
<dbReference type="PANTHER" id="PTHR24253">
    <property type="entry name" value="TRANSMEMBRANE PROTEASE SERINE"/>
    <property type="match status" value="1"/>
</dbReference>
<dbReference type="FunFam" id="2.40.10.10:FF:000039">
    <property type="entry name" value="Brain-specific serine protease 4"/>
    <property type="match status" value="1"/>
</dbReference>
<comment type="similarity">
    <text evidence="1">Belongs to the peptidase S1 family. Snake venom subfamily.</text>
</comment>
<evidence type="ECO:0000313" key="12">
    <source>
        <dbReference type="Proteomes" id="UP000001646"/>
    </source>
</evidence>
<dbReference type="CDD" id="cd00190">
    <property type="entry name" value="Tryp_SPc"/>
    <property type="match status" value="1"/>
</dbReference>
<dbReference type="Ensembl" id="ENSACAT00000006967.4">
    <property type="protein sequence ID" value="ENSACAP00000006817.4"/>
    <property type="gene ID" value="ENSACAG00000006964.4"/>
</dbReference>